<evidence type="ECO:0008006" key="3">
    <source>
        <dbReference type="Google" id="ProtNLM"/>
    </source>
</evidence>
<comment type="caution">
    <text evidence="1">The sequence shown here is derived from an EMBL/GenBank/DDBJ whole genome shotgun (WGS) entry which is preliminary data.</text>
</comment>
<keyword evidence="2" id="KW-1185">Reference proteome</keyword>
<name>A0ABQ2Y221_9BURK</name>
<dbReference type="RefSeq" id="WP_189358782.1">
    <property type="nucleotide sequence ID" value="NZ_BMYU01000012.1"/>
</dbReference>
<evidence type="ECO:0000313" key="2">
    <source>
        <dbReference type="Proteomes" id="UP000653343"/>
    </source>
</evidence>
<accession>A0ABQ2Y221</accession>
<protein>
    <recommendedName>
        <fullName evidence="3">Sigma-70 family RNA polymerase sigma factor</fullName>
    </recommendedName>
</protein>
<organism evidence="1 2">
    <name type="scientific">Undibacterium squillarum</name>
    <dbReference type="NCBI Taxonomy" id="1131567"/>
    <lineage>
        <taxon>Bacteria</taxon>
        <taxon>Pseudomonadati</taxon>
        <taxon>Pseudomonadota</taxon>
        <taxon>Betaproteobacteria</taxon>
        <taxon>Burkholderiales</taxon>
        <taxon>Oxalobacteraceae</taxon>
        <taxon>Undibacterium</taxon>
    </lineage>
</organism>
<dbReference type="Proteomes" id="UP000653343">
    <property type="component" value="Unassembled WGS sequence"/>
</dbReference>
<sequence>MQQKRVVRAASVQRDPVAVAMERAGFDQAGNRVMAGAKRAPSLDYALEDRLHNWGMVRGMNGRDFAIYAKPADMPFWVQRFYQYQQSLERQLAISENLFKPVPALVVSIEKEVNRAEMLLDAERVERAWRSLPLYTHKEILRLYYITGYCMNKIRNKMNMRGRQHLIVMASAKRELKSRLDIK</sequence>
<dbReference type="EMBL" id="BMYU01000012">
    <property type="protein sequence ID" value="GGX53091.1"/>
    <property type="molecule type" value="Genomic_DNA"/>
</dbReference>
<gene>
    <name evidence="1" type="ORF">GCM10010946_34600</name>
</gene>
<proteinExistence type="predicted"/>
<evidence type="ECO:0000313" key="1">
    <source>
        <dbReference type="EMBL" id="GGX53091.1"/>
    </source>
</evidence>
<reference evidence="2" key="1">
    <citation type="journal article" date="2019" name="Int. J. Syst. Evol. Microbiol.">
        <title>The Global Catalogue of Microorganisms (GCM) 10K type strain sequencing project: providing services to taxonomists for standard genome sequencing and annotation.</title>
        <authorList>
            <consortium name="The Broad Institute Genomics Platform"/>
            <consortium name="The Broad Institute Genome Sequencing Center for Infectious Disease"/>
            <person name="Wu L."/>
            <person name="Ma J."/>
        </authorList>
    </citation>
    <scope>NUCLEOTIDE SEQUENCE [LARGE SCALE GENOMIC DNA]</scope>
    <source>
        <strain evidence="2">KCTC 23917</strain>
    </source>
</reference>